<dbReference type="CDD" id="cd06257">
    <property type="entry name" value="DnaJ"/>
    <property type="match status" value="1"/>
</dbReference>
<feature type="region of interest" description="Disordered" evidence="2">
    <location>
        <begin position="507"/>
        <end position="686"/>
    </location>
</feature>
<dbReference type="Gene3D" id="1.10.287.110">
    <property type="entry name" value="DnaJ domain"/>
    <property type="match status" value="1"/>
</dbReference>
<keyword evidence="3" id="KW-1133">Transmembrane helix</keyword>
<name>A0A9P4HRF7_9PEZI</name>
<evidence type="ECO:0000313" key="6">
    <source>
        <dbReference type="Proteomes" id="UP000799776"/>
    </source>
</evidence>
<feature type="region of interest" description="Disordered" evidence="2">
    <location>
        <begin position="762"/>
        <end position="821"/>
    </location>
</feature>
<feature type="compositionally biased region" description="Polar residues" evidence="2">
    <location>
        <begin position="650"/>
        <end position="665"/>
    </location>
</feature>
<organism evidence="5 6">
    <name type="scientific">Saccharata proteae CBS 121410</name>
    <dbReference type="NCBI Taxonomy" id="1314787"/>
    <lineage>
        <taxon>Eukaryota</taxon>
        <taxon>Fungi</taxon>
        <taxon>Dikarya</taxon>
        <taxon>Ascomycota</taxon>
        <taxon>Pezizomycotina</taxon>
        <taxon>Dothideomycetes</taxon>
        <taxon>Dothideomycetes incertae sedis</taxon>
        <taxon>Botryosphaeriales</taxon>
        <taxon>Saccharataceae</taxon>
        <taxon>Saccharata</taxon>
    </lineage>
</organism>
<feature type="compositionally biased region" description="Low complexity" evidence="2">
    <location>
        <begin position="554"/>
        <end position="567"/>
    </location>
</feature>
<dbReference type="SUPFAM" id="SSF46565">
    <property type="entry name" value="Chaperone J-domain"/>
    <property type="match status" value="1"/>
</dbReference>
<protein>
    <recommendedName>
        <fullName evidence="4">J domain-containing protein</fullName>
    </recommendedName>
</protein>
<gene>
    <name evidence="5" type="ORF">K490DRAFT_58886</name>
</gene>
<feature type="region of interest" description="Disordered" evidence="2">
    <location>
        <begin position="185"/>
        <end position="214"/>
    </location>
</feature>
<feature type="region of interest" description="Disordered" evidence="2">
    <location>
        <begin position="108"/>
        <end position="132"/>
    </location>
</feature>
<evidence type="ECO:0000256" key="3">
    <source>
        <dbReference type="SAM" id="Phobius"/>
    </source>
</evidence>
<evidence type="ECO:0000256" key="2">
    <source>
        <dbReference type="SAM" id="MobiDB-lite"/>
    </source>
</evidence>
<evidence type="ECO:0000256" key="1">
    <source>
        <dbReference type="SAM" id="Coils"/>
    </source>
</evidence>
<accession>A0A9P4HRF7</accession>
<keyword evidence="1" id="KW-0175">Coiled coil</keyword>
<dbReference type="AlphaFoldDB" id="A0A9P4HRF7"/>
<dbReference type="Proteomes" id="UP000799776">
    <property type="component" value="Unassembled WGS sequence"/>
</dbReference>
<dbReference type="InterPro" id="IPR036869">
    <property type="entry name" value="J_dom_sf"/>
</dbReference>
<feature type="compositionally biased region" description="Basic and acidic residues" evidence="2">
    <location>
        <begin position="762"/>
        <end position="803"/>
    </location>
</feature>
<reference evidence="5" key="1">
    <citation type="journal article" date="2020" name="Stud. Mycol.">
        <title>101 Dothideomycetes genomes: a test case for predicting lifestyles and emergence of pathogens.</title>
        <authorList>
            <person name="Haridas S."/>
            <person name="Albert R."/>
            <person name="Binder M."/>
            <person name="Bloem J."/>
            <person name="Labutti K."/>
            <person name="Salamov A."/>
            <person name="Andreopoulos B."/>
            <person name="Baker S."/>
            <person name="Barry K."/>
            <person name="Bills G."/>
            <person name="Bluhm B."/>
            <person name="Cannon C."/>
            <person name="Castanera R."/>
            <person name="Culley D."/>
            <person name="Daum C."/>
            <person name="Ezra D."/>
            <person name="Gonzalez J."/>
            <person name="Henrissat B."/>
            <person name="Kuo A."/>
            <person name="Liang C."/>
            <person name="Lipzen A."/>
            <person name="Lutzoni F."/>
            <person name="Magnuson J."/>
            <person name="Mondo S."/>
            <person name="Nolan M."/>
            <person name="Ohm R."/>
            <person name="Pangilinan J."/>
            <person name="Park H.-J."/>
            <person name="Ramirez L."/>
            <person name="Alfaro M."/>
            <person name="Sun H."/>
            <person name="Tritt A."/>
            <person name="Yoshinaga Y."/>
            <person name="Zwiers L.-H."/>
            <person name="Turgeon B."/>
            <person name="Goodwin S."/>
            <person name="Spatafora J."/>
            <person name="Crous P."/>
            <person name="Grigoriev I."/>
        </authorList>
    </citation>
    <scope>NUCLEOTIDE SEQUENCE</scope>
    <source>
        <strain evidence="5">CBS 121410</strain>
    </source>
</reference>
<dbReference type="InterPro" id="IPR001623">
    <property type="entry name" value="DnaJ_domain"/>
</dbReference>
<sequence>MMFAEYLFSAIGALMLFSFIACLTRMLCTSKNTVPARELSAEDEQGPRSLSYAKISREQEDNLFERLDAQMGMRFQASDAQRTIQMKEMKDFVGTWMGDIFTAMQVMGTPKRDQDEQARTTSSRSTDDLADHTWLDDQTREISRMTAAQEKIAKRCKRVEELVSQTLSSHEETFKMIKERITSFEETPESSNVKKGPRRREGTKESMTNHYGLKVPTGSKEVFEHPDAEEHETEACKAMNEKTKQIYDMGLQISADKKEIQSLQRQVTKLTNQAITDKLATDLEYQGLETRLEELRSNLKTTKKDNESFKAKHDEIIEEKQTIEANFDKLQLQLQQLQTEHEVENMDHDKEIKSMEENLKTIRQDVKTKQQKMRLQVAQIEALQTERDRANQIIQELETKSQITRAELIMQTQFLRKENELSSALRALKMKIRHSRAASRVTSMREQALVQENKTDRAKMETEVRKWYDKYQTSHKLHLGTYRERNRHRDMVQKLQAEMETLKSELERAKAPTTEQSAASEEQNSEKGKSSSNQEIPLPSGGPTVATSEVDQVEGSAEGSAEQSEPQQDPEAANDSKSANNCNDKDSDRSSGSAKETFEDNDEQHKAQDHSPRPENDTKTDYQPAANAEVKPPAAEQPGPANETPPKPATGTTTSTPADNATPTRESAPPPEPSISEQNRPITERMEHLVELNTQDAMREILGLERNCTLTEEVIKKAHRKLSLSNHPDKHFNDQKGAHIRFTCIGWARDKLLKELENAAMREEQASEKANEDAKRRKEEERRREEDAQREEQDRRRREEYARRRARAAASKGGLTGSRWA</sequence>
<comment type="caution">
    <text evidence="5">The sequence shown here is derived from an EMBL/GenBank/DDBJ whole genome shotgun (WGS) entry which is preliminary data.</text>
</comment>
<evidence type="ECO:0000313" key="5">
    <source>
        <dbReference type="EMBL" id="KAF2085272.1"/>
    </source>
</evidence>
<feature type="coiled-coil region" evidence="1">
    <location>
        <begin position="253"/>
        <end position="407"/>
    </location>
</feature>
<feature type="compositionally biased region" description="Basic and acidic residues" evidence="2">
    <location>
        <begin position="603"/>
        <end position="620"/>
    </location>
</feature>
<keyword evidence="6" id="KW-1185">Reference proteome</keyword>
<dbReference type="Pfam" id="PF00226">
    <property type="entry name" value="DnaJ"/>
    <property type="match status" value="1"/>
</dbReference>
<keyword evidence="3" id="KW-0472">Membrane</keyword>
<dbReference type="SMART" id="SM00271">
    <property type="entry name" value="DnaJ"/>
    <property type="match status" value="1"/>
</dbReference>
<keyword evidence="3" id="KW-0812">Transmembrane</keyword>
<feature type="transmembrane region" description="Helical" evidence="3">
    <location>
        <begin position="6"/>
        <end position="28"/>
    </location>
</feature>
<feature type="domain" description="J" evidence="4">
    <location>
        <begin position="697"/>
        <end position="757"/>
    </location>
</feature>
<dbReference type="PROSITE" id="PS50076">
    <property type="entry name" value="DNAJ_2"/>
    <property type="match status" value="1"/>
</dbReference>
<proteinExistence type="predicted"/>
<evidence type="ECO:0000259" key="4">
    <source>
        <dbReference type="PROSITE" id="PS50076"/>
    </source>
</evidence>
<dbReference type="EMBL" id="ML978732">
    <property type="protein sequence ID" value="KAF2085272.1"/>
    <property type="molecule type" value="Genomic_DNA"/>
</dbReference>